<proteinExistence type="predicted"/>
<sequence>MQLARYSTGLGVTGRSAFIHDFYSREVPNPVHFTVDTGFRNGEVGCNRIGCPRRKLDTDRRFQDTNKRVPLRAEFYIKFIGVYSHQCTIAAGGVEHAVAGSSIYVHDHSGTETRCNFSIPHPMNKIRVKDIQGAERMQHKEIKAARGIKISAQVTGTQQYIMQGLEHAIAGTSICVVGGDYDVEDLGAVMTHE</sequence>
<dbReference type="EMBL" id="JBBPBN010000113">
    <property type="protein sequence ID" value="KAK8978266.1"/>
    <property type="molecule type" value="Genomic_DNA"/>
</dbReference>
<keyword evidence="2" id="KW-1185">Reference proteome</keyword>
<reference evidence="1 2" key="1">
    <citation type="journal article" date="2024" name="G3 (Bethesda)">
        <title>Genome assembly of Hibiscus sabdariffa L. provides insights into metabolisms of medicinal natural products.</title>
        <authorList>
            <person name="Kim T."/>
        </authorList>
    </citation>
    <scope>NUCLEOTIDE SEQUENCE [LARGE SCALE GENOMIC DNA]</scope>
    <source>
        <strain evidence="1">TK-2024</strain>
        <tissue evidence="1">Old leaves</tissue>
    </source>
</reference>
<gene>
    <name evidence="1" type="ORF">V6N11_028271</name>
</gene>
<dbReference type="Proteomes" id="UP001396334">
    <property type="component" value="Unassembled WGS sequence"/>
</dbReference>
<name>A0ABR2NQ23_9ROSI</name>
<evidence type="ECO:0000313" key="2">
    <source>
        <dbReference type="Proteomes" id="UP001396334"/>
    </source>
</evidence>
<accession>A0ABR2NQ23</accession>
<evidence type="ECO:0000313" key="1">
    <source>
        <dbReference type="EMBL" id="KAK8978266.1"/>
    </source>
</evidence>
<dbReference type="Gene3D" id="2.40.30.10">
    <property type="entry name" value="Translation factors"/>
    <property type="match status" value="1"/>
</dbReference>
<protein>
    <submittedName>
        <fullName evidence="1">Uncharacterized protein</fullName>
    </submittedName>
</protein>
<comment type="caution">
    <text evidence="1">The sequence shown here is derived from an EMBL/GenBank/DDBJ whole genome shotgun (WGS) entry which is preliminary data.</text>
</comment>
<organism evidence="1 2">
    <name type="scientific">Hibiscus sabdariffa</name>
    <name type="common">roselle</name>
    <dbReference type="NCBI Taxonomy" id="183260"/>
    <lineage>
        <taxon>Eukaryota</taxon>
        <taxon>Viridiplantae</taxon>
        <taxon>Streptophyta</taxon>
        <taxon>Embryophyta</taxon>
        <taxon>Tracheophyta</taxon>
        <taxon>Spermatophyta</taxon>
        <taxon>Magnoliopsida</taxon>
        <taxon>eudicotyledons</taxon>
        <taxon>Gunneridae</taxon>
        <taxon>Pentapetalae</taxon>
        <taxon>rosids</taxon>
        <taxon>malvids</taxon>
        <taxon>Malvales</taxon>
        <taxon>Malvaceae</taxon>
        <taxon>Malvoideae</taxon>
        <taxon>Hibiscus</taxon>
    </lineage>
</organism>